<name>M0D9C9_9EURY</name>
<dbReference type="RefSeq" id="WP_006630837.1">
    <property type="nucleotide sequence ID" value="NZ_AOJD01000085.1"/>
</dbReference>
<evidence type="ECO:0000313" key="4">
    <source>
        <dbReference type="Proteomes" id="UP000011523"/>
    </source>
</evidence>
<keyword evidence="2" id="KW-0812">Transmembrane</keyword>
<feature type="region of interest" description="Disordered" evidence="1">
    <location>
        <begin position="65"/>
        <end position="90"/>
    </location>
</feature>
<feature type="transmembrane region" description="Helical" evidence="2">
    <location>
        <begin position="148"/>
        <end position="168"/>
    </location>
</feature>
<sequence>MASRSNDSSAAFLVTVAANVVPLVGVFLLGWSARTFAVVYAVELVVALPFAGAKALFARRPPNYDELERSGEGDPPKSDERDGASVGPSDLRRRRGSVAIADSLPPVYPRNVPFASRAFGAAVSCTGVFLFVLSRFVDVPATLADPSVAASVVFLIVSHVGIVEREYFRRRRHEASTPRDVVASATTEAGLAAMVLMVTIVGGPAGALVAFVAVKLFAEWRGYRGEAAFDPEEGEGTLPPVAAPDVPPAAEVRPDRRSVRATALWRGATSAVGTGPVYLFAWAGLTAGSVGPVAATVICFGLLPAGVGGLKAVEYALTHGTLAYQRRDDAVVAYDDLTETVQWATPVDDVRDAEVREGELVDRARDTRTFSLTTFAGEHDRSVAHLREYGRAVEAFELSVETTAFGPLDRRAVGAAVAVGACGVAAVAGLASSAPTIAAIAAGFGGPFGVVTLGKAWRWALPAA</sequence>
<feature type="transmembrane region" description="Helical" evidence="2">
    <location>
        <begin position="189"/>
        <end position="214"/>
    </location>
</feature>
<reference evidence="3 4" key="1">
    <citation type="journal article" date="2014" name="PLoS Genet.">
        <title>Phylogenetically driven sequencing of extremely halophilic archaea reveals strategies for static and dynamic osmo-response.</title>
        <authorList>
            <person name="Becker E.A."/>
            <person name="Seitzer P.M."/>
            <person name="Tritt A."/>
            <person name="Larsen D."/>
            <person name="Krusor M."/>
            <person name="Yao A.I."/>
            <person name="Wu D."/>
            <person name="Madern D."/>
            <person name="Eisen J.A."/>
            <person name="Darling A.E."/>
            <person name="Facciotti M.T."/>
        </authorList>
    </citation>
    <scope>NUCLEOTIDE SEQUENCE [LARGE SCALE GENOMIC DNA]</scope>
    <source>
        <strain evidence="3 4">DSM 14210</strain>
    </source>
</reference>
<accession>M0D9C9</accession>
<keyword evidence="4" id="KW-1185">Reference proteome</keyword>
<keyword evidence="2" id="KW-1133">Transmembrane helix</keyword>
<feature type="transmembrane region" description="Helical" evidence="2">
    <location>
        <begin position="437"/>
        <end position="457"/>
    </location>
</feature>
<organism evidence="3 4">
    <name type="scientific">Halorubrum tebenquichense DSM 14210</name>
    <dbReference type="NCBI Taxonomy" id="1227485"/>
    <lineage>
        <taxon>Archaea</taxon>
        <taxon>Methanobacteriati</taxon>
        <taxon>Methanobacteriota</taxon>
        <taxon>Stenosarchaea group</taxon>
        <taxon>Halobacteria</taxon>
        <taxon>Halobacteriales</taxon>
        <taxon>Haloferacaceae</taxon>
        <taxon>Halorubrum</taxon>
    </lineage>
</organism>
<feature type="compositionally biased region" description="Basic and acidic residues" evidence="1">
    <location>
        <begin position="65"/>
        <end position="83"/>
    </location>
</feature>
<feature type="transmembrane region" description="Helical" evidence="2">
    <location>
        <begin position="118"/>
        <end position="136"/>
    </location>
</feature>
<dbReference type="EMBL" id="AOJD01000085">
    <property type="protein sequence ID" value="ELZ32085.1"/>
    <property type="molecule type" value="Genomic_DNA"/>
</dbReference>
<dbReference type="OrthoDB" id="169315at2157"/>
<dbReference type="PATRIC" id="fig|1227485.3.peg.3124"/>
<protein>
    <submittedName>
        <fullName evidence="3">Uncharacterized protein</fullName>
    </submittedName>
</protein>
<dbReference type="Pfam" id="PF20108">
    <property type="entry name" value="DUF6498"/>
    <property type="match status" value="1"/>
</dbReference>
<dbReference type="AlphaFoldDB" id="M0D9C9"/>
<feature type="transmembrane region" description="Helical" evidence="2">
    <location>
        <begin position="412"/>
        <end position="431"/>
    </location>
</feature>
<dbReference type="InterPro" id="IPR045466">
    <property type="entry name" value="DUF6498"/>
</dbReference>
<evidence type="ECO:0000313" key="3">
    <source>
        <dbReference type="EMBL" id="ELZ32085.1"/>
    </source>
</evidence>
<evidence type="ECO:0000256" key="1">
    <source>
        <dbReference type="SAM" id="MobiDB-lite"/>
    </source>
</evidence>
<dbReference type="Proteomes" id="UP000011523">
    <property type="component" value="Unassembled WGS sequence"/>
</dbReference>
<comment type="caution">
    <text evidence="3">The sequence shown here is derived from an EMBL/GenBank/DDBJ whole genome shotgun (WGS) entry which is preliminary data.</text>
</comment>
<keyword evidence="2" id="KW-0472">Membrane</keyword>
<gene>
    <name evidence="3" type="ORF">C472_16079</name>
</gene>
<proteinExistence type="predicted"/>
<feature type="transmembrane region" description="Helical" evidence="2">
    <location>
        <begin position="37"/>
        <end position="57"/>
    </location>
</feature>
<feature type="transmembrane region" description="Helical" evidence="2">
    <location>
        <begin position="12"/>
        <end position="31"/>
    </location>
</feature>
<evidence type="ECO:0000256" key="2">
    <source>
        <dbReference type="SAM" id="Phobius"/>
    </source>
</evidence>